<feature type="domain" description="DUF4166" evidence="1">
    <location>
        <begin position="26"/>
        <end position="203"/>
    </location>
</feature>
<sequence>MTPVGTMDHVASSPYLRALGDRAGDLHPALQRYFRAVPPGQIGIGEGVFERAGTPRRLLWPLLRLFERRGVAFGGWERDVPFTVRNRGVSGRVVAEREFRLGRGAWTMRDAVAARPGGRVVDQLGEPGTVSALFDVRVDRGALVLRSTAVGVRWRRLCVRIPRILAPRIRLTERYDGDIDRQRVDLTIDLPLLGRIYEYAGTFSYRIEDAA</sequence>
<proteinExistence type="predicted"/>
<gene>
    <name evidence="2" type="ORF">J2Y69_000327</name>
</gene>
<evidence type="ECO:0000313" key="3">
    <source>
        <dbReference type="Proteomes" id="UP001259347"/>
    </source>
</evidence>
<keyword evidence="3" id="KW-1185">Reference proteome</keyword>
<dbReference type="InterPro" id="IPR025311">
    <property type="entry name" value="DUF4166"/>
</dbReference>
<dbReference type="Pfam" id="PF13761">
    <property type="entry name" value="DUF4166"/>
    <property type="match status" value="1"/>
</dbReference>
<dbReference type="RefSeq" id="WP_310016841.1">
    <property type="nucleotide sequence ID" value="NZ_JAVDUM010000001.1"/>
</dbReference>
<organism evidence="2 3">
    <name type="scientific">Microbacterium resistens</name>
    <dbReference type="NCBI Taxonomy" id="156977"/>
    <lineage>
        <taxon>Bacteria</taxon>
        <taxon>Bacillati</taxon>
        <taxon>Actinomycetota</taxon>
        <taxon>Actinomycetes</taxon>
        <taxon>Micrococcales</taxon>
        <taxon>Microbacteriaceae</taxon>
        <taxon>Microbacterium</taxon>
    </lineage>
</organism>
<dbReference type="Proteomes" id="UP001259347">
    <property type="component" value="Unassembled WGS sequence"/>
</dbReference>
<dbReference type="EMBL" id="JAVDUM010000001">
    <property type="protein sequence ID" value="MDR6865745.1"/>
    <property type="molecule type" value="Genomic_DNA"/>
</dbReference>
<accession>A0ABU1S809</accession>
<comment type="caution">
    <text evidence="2">The sequence shown here is derived from an EMBL/GenBank/DDBJ whole genome shotgun (WGS) entry which is preliminary data.</text>
</comment>
<evidence type="ECO:0000259" key="1">
    <source>
        <dbReference type="Pfam" id="PF13761"/>
    </source>
</evidence>
<reference evidence="2 3" key="1">
    <citation type="submission" date="2023-07" db="EMBL/GenBank/DDBJ databases">
        <title>Sorghum-associated microbial communities from plants grown in Nebraska, USA.</title>
        <authorList>
            <person name="Schachtman D."/>
        </authorList>
    </citation>
    <scope>NUCLEOTIDE SEQUENCE [LARGE SCALE GENOMIC DNA]</scope>
    <source>
        <strain evidence="2 3">2980</strain>
    </source>
</reference>
<evidence type="ECO:0000313" key="2">
    <source>
        <dbReference type="EMBL" id="MDR6865745.1"/>
    </source>
</evidence>
<name>A0ABU1S809_9MICO</name>
<protein>
    <recommendedName>
        <fullName evidence="1">DUF4166 domain-containing protein</fullName>
    </recommendedName>
</protein>